<organism evidence="1">
    <name type="scientific">freshwater metagenome</name>
    <dbReference type="NCBI Taxonomy" id="449393"/>
    <lineage>
        <taxon>unclassified sequences</taxon>
        <taxon>metagenomes</taxon>
        <taxon>ecological metagenomes</taxon>
    </lineage>
</organism>
<dbReference type="EMBL" id="CAFBPH010000086">
    <property type="protein sequence ID" value="CAB5012359.1"/>
    <property type="molecule type" value="Genomic_DNA"/>
</dbReference>
<reference evidence="1" key="1">
    <citation type="submission" date="2020-05" db="EMBL/GenBank/DDBJ databases">
        <authorList>
            <person name="Chiriac C."/>
            <person name="Salcher M."/>
            <person name="Ghai R."/>
            <person name="Kavagutti S V."/>
        </authorList>
    </citation>
    <scope>NUCLEOTIDE SEQUENCE</scope>
</reference>
<dbReference type="AlphaFoldDB" id="A0A6J7Q823"/>
<protein>
    <submittedName>
        <fullName evidence="1">Unannotated protein</fullName>
    </submittedName>
</protein>
<sequence>MWAFGEIPDDLIRDIKKTGALFESSTLDPMAHLIKAHRVAIAIAKKRGLDADNPRGLSRSIILDK</sequence>
<gene>
    <name evidence="1" type="ORF">UFOPK4087_00509</name>
</gene>
<evidence type="ECO:0000313" key="1">
    <source>
        <dbReference type="EMBL" id="CAB5012359.1"/>
    </source>
</evidence>
<proteinExistence type="predicted"/>
<accession>A0A6J7Q823</accession>
<name>A0A6J7Q823_9ZZZZ</name>